<proteinExistence type="predicted"/>
<sequence>MGKTLLPLRFRVLKELEGQKMHFQELMTCLHPEYGAEKQFNEAAFLDHVLALKENGLLDEADAYINEENQLLTTYQINDAGKKMLRKYLPKK</sequence>
<dbReference type="STRING" id="903983.BCR23_13180"/>
<keyword evidence="2" id="KW-1185">Reference proteome</keyword>
<evidence type="ECO:0000313" key="2">
    <source>
        <dbReference type="Proteomes" id="UP000094764"/>
    </source>
</evidence>
<comment type="caution">
    <text evidence="1">The sequence shown here is derived from an EMBL/GenBank/DDBJ whole genome shotgun (WGS) entry which is preliminary data.</text>
</comment>
<organism evidence="1 2">
    <name type="scientific">Enterococcus quebecensis</name>
    <dbReference type="NCBI Taxonomy" id="903983"/>
    <lineage>
        <taxon>Bacteria</taxon>
        <taxon>Bacillati</taxon>
        <taxon>Bacillota</taxon>
        <taxon>Bacilli</taxon>
        <taxon>Lactobacillales</taxon>
        <taxon>Enterococcaceae</taxon>
        <taxon>Enterococcus</taxon>
    </lineage>
</organism>
<dbReference type="Proteomes" id="UP000094764">
    <property type="component" value="Unassembled WGS sequence"/>
</dbReference>
<accession>A0A1E5H1W3</accession>
<dbReference type="RefSeq" id="WP_069634073.1">
    <property type="nucleotide sequence ID" value="NZ_JXKZ01000023.1"/>
</dbReference>
<dbReference type="PATRIC" id="fig|903983.4.peg.1592"/>
<dbReference type="OrthoDB" id="1683105at2"/>
<evidence type="ECO:0000313" key="1">
    <source>
        <dbReference type="EMBL" id="OEG18886.1"/>
    </source>
</evidence>
<evidence type="ECO:0008006" key="3">
    <source>
        <dbReference type="Google" id="ProtNLM"/>
    </source>
</evidence>
<protein>
    <recommendedName>
        <fullName evidence="3">DNA-binding protein</fullName>
    </recommendedName>
</protein>
<dbReference type="EMBL" id="MIKB01000002">
    <property type="protein sequence ID" value="OEG18886.1"/>
    <property type="molecule type" value="Genomic_DNA"/>
</dbReference>
<dbReference type="SUPFAM" id="SSF46785">
    <property type="entry name" value="Winged helix' DNA-binding domain"/>
    <property type="match status" value="1"/>
</dbReference>
<gene>
    <name evidence="1" type="ORF">BCR23_13180</name>
</gene>
<reference evidence="2" key="1">
    <citation type="submission" date="2016-09" db="EMBL/GenBank/DDBJ databases">
        <authorList>
            <person name="Gulvik C.A."/>
        </authorList>
    </citation>
    <scope>NUCLEOTIDE SEQUENCE [LARGE SCALE GENOMIC DNA]</scope>
    <source>
        <strain evidence="2">LMG 26306</strain>
    </source>
</reference>
<dbReference type="InterPro" id="IPR036390">
    <property type="entry name" value="WH_DNA-bd_sf"/>
</dbReference>
<dbReference type="AlphaFoldDB" id="A0A1E5H1W3"/>
<name>A0A1E5H1W3_9ENTE</name>